<name>A0AAD6WM48_9AGAR</name>
<feature type="signal peptide" evidence="1">
    <location>
        <begin position="1"/>
        <end position="20"/>
    </location>
</feature>
<keyword evidence="3" id="KW-1185">Reference proteome</keyword>
<protein>
    <submittedName>
        <fullName evidence="2">Uncharacterized protein</fullName>
    </submittedName>
</protein>
<proteinExistence type="predicted"/>
<organism evidence="2 3">
    <name type="scientific">Mycena alexandri</name>
    <dbReference type="NCBI Taxonomy" id="1745969"/>
    <lineage>
        <taxon>Eukaryota</taxon>
        <taxon>Fungi</taxon>
        <taxon>Dikarya</taxon>
        <taxon>Basidiomycota</taxon>
        <taxon>Agaricomycotina</taxon>
        <taxon>Agaricomycetes</taxon>
        <taxon>Agaricomycetidae</taxon>
        <taxon>Agaricales</taxon>
        <taxon>Marasmiineae</taxon>
        <taxon>Mycenaceae</taxon>
        <taxon>Mycena</taxon>
    </lineage>
</organism>
<evidence type="ECO:0000313" key="2">
    <source>
        <dbReference type="EMBL" id="KAJ7017677.1"/>
    </source>
</evidence>
<evidence type="ECO:0000256" key="1">
    <source>
        <dbReference type="SAM" id="SignalP"/>
    </source>
</evidence>
<dbReference type="Proteomes" id="UP001218188">
    <property type="component" value="Unassembled WGS sequence"/>
</dbReference>
<dbReference type="EMBL" id="JARJCM010000387">
    <property type="protein sequence ID" value="KAJ7017677.1"/>
    <property type="molecule type" value="Genomic_DNA"/>
</dbReference>
<evidence type="ECO:0000313" key="3">
    <source>
        <dbReference type="Proteomes" id="UP001218188"/>
    </source>
</evidence>
<comment type="caution">
    <text evidence="2">The sequence shown here is derived from an EMBL/GenBank/DDBJ whole genome shotgun (WGS) entry which is preliminary data.</text>
</comment>
<sequence length="203" mass="21911">MHFTPAILLVSAALASLGGTMPIEHEDTLVVRVVNPKCLPPHKRDIEARAIAVGVGEVRTSPGATQDLTASALVTCYAFAVAGKSDNMGGLKVHVLAHLTAAGRDDEFEKLEKEVNTFGLSGLTGVMSPPDLEGPKPEGWTQEDQQAAADALLDYASKFSHLIGSGTTPSSLQAHPMEPRRRLRSRRMARFKSAKWCLAWRRT</sequence>
<dbReference type="AlphaFoldDB" id="A0AAD6WM48"/>
<gene>
    <name evidence="2" type="ORF">C8F04DRAFT_1154952</name>
</gene>
<feature type="chain" id="PRO_5041992609" evidence="1">
    <location>
        <begin position="21"/>
        <end position="203"/>
    </location>
</feature>
<reference evidence="2" key="1">
    <citation type="submission" date="2023-03" db="EMBL/GenBank/DDBJ databases">
        <title>Massive genome expansion in bonnet fungi (Mycena s.s.) driven by repeated elements and novel gene families across ecological guilds.</title>
        <authorList>
            <consortium name="Lawrence Berkeley National Laboratory"/>
            <person name="Harder C.B."/>
            <person name="Miyauchi S."/>
            <person name="Viragh M."/>
            <person name="Kuo A."/>
            <person name="Thoen E."/>
            <person name="Andreopoulos B."/>
            <person name="Lu D."/>
            <person name="Skrede I."/>
            <person name="Drula E."/>
            <person name="Henrissat B."/>
            <person name="Morin E."/>
            <person name="Kohler A."/>
            <person name="Barry K."/>
            <person name="LaButti K."/>
            <person name="Morin E."/>
            <person name="Salamov A."/>
            <person name="Lipzen A."/>
            <person name="Mereny Z."/>
            <person name="Hegedus B."/>
            <person name="Baldrian P."/>
            <person name="Stursova M."/>
            <person name="Weitz H."/>
            <person name="Taylor A."/>
            <person name="Grigoriev I.V."/>
            <person name="Nagy L.G."/>
            <person name="Martin F."/>
            <person name="Kauserud H."/>
        </authorList>
    </citation>
    <scope>NUCLEOTIDE SEQUENCE</scope>
    <source>
        <strain evidence="2">CBHHK200</strain>
    </source>
</reference>
<keyword evidence="1" id="KW-0732">Signal</keyword>
<accession>A0AAD6WM48</accession>